<keyword evidence="3" id="KW-1185">Reference proteome</keyword>
<dbReference type="PANTHER" id="PTHR15492">
    <property type="entry name" value="CYCLIN D1-BINDING PROTEIN 1"/>
    <property type="match status" value="1"/>
</dbReference>
<sequence length="132" mass="14547">MRNCSLYIKLALSESEDPFGNVLDDVIEGTGPRGNQDTYWSEQDRRVIGPCQGLMKAAAACTRKMTSAVKSRGDVSTAQNLAQLDDLADITKDICPGSSHVCGETELTWVQFLDNAVDHNLQKTKDFIHQET</sequence>
<dbReference type="InterPro" id="IPR049318">
    <property type="entry name" value="GCIP_C"/>
</dbReference>
<dbReference type="Pfam" id="PF20936">
    <property type="entry name" value="GCIP_C"/>
    <property type="match status" value="1"/>
</dbReference>
<reference evidence="2" key="2">
    <citation type="submission" date="2025-09" db="UniProtKB">
        <authorList>
            <consortium name="Ensembl"/>
        </authorList>
    </citation>
    <scope>IDENTIFICATION</scope>
</reference>
<proteinExistence type="predicted"/>
<dbReference type="Ensembl" id="ENSNMLT00000019626.1">
    <property type="protein sequence ID" value="ENSNMLP00000017442.1"/>
    <property type="gene ID" value="ENSNMLG00000011534.1"/>
</dbReference>
<accession>A0A8C6TAL6</accession>
<dbReference type="AlphaFoldDB" id="A0A8C6TAL6"/>
<dbReference type="Gene3D" id="1.20.1410.10">
    <property type="entry name" value="I/LWEQ domain"/>
    <property type="match status" value="1"/>
</dbReference>
<protein>
    <recommendedName>
        <fullName evidence="1">Cyclin-D1-binding protein 1-like C-terminal domain-containing protein</fullName>
    </recommendedName>
</protein>
<feature type="domain" description="Cyclin-D1-binding protein 1-like C-terminal" evidence="1">
    <location>
        <begin position="28"/>
        <end position="96"/>
    </location>
</feature>
<evidence type="ECO:0000313" key="2">
    <source>
        <dbReference type="Ensembl" id="ENSNMLP00000017442.1"/>
    </source>
</evidence>
<evidence type="ECO:0000259" key="1">
    <source>
        <dbReference type="Pfam" id="PF20936"/>
    </source>
</evidence>
<dbReference type="Proteomes" id="UP000694523">
    <property type="component" value="Unplaced"/>
</dbReference>
<organism evidence="2 3">
    <name type="scientific">Neogobius melanostomus</name>
    <name type="common">round goby</name>
    <dbReference type="NCBI Taxonomy" id="47308"/>
    <lineage>
        <taxon>Eukaryota</taxon>
        <taxon>Metazoa</taxon>
        <taxon>Chordata</taxon>
        <taxon>Craniata</taxon>
        <taxon>Vertebrata</taxon>
        <taxon>Euteleostomi</taxon>
        <taxon>Actinopterygii</taxon>
        <taxon>Neopterygii</taxon>
        <taxon>Teleostei</taxon>
        <taxon>Neoteleostei</taxon>
        <taxon>Acanthomorphata</taxon>
        <taxon>Gobiaria</taxon>
        <taxon>Gobiiformes</taxon>
        <taxon>Gobioidei</taxon>
        <taxon>Gobiidae</taxon>
        <taxon>Benthophilinae</taxon>
        <taxon>Neogobiini</taxon>
        <taxon>Neogobius</taxon>
    </lineage>
</organism>
<evidence type="ECO:0000313" key="3">
    <source>
        <dbReference type="Proteomes" id="UP000694523"/>
    </source>
</evidence>
<reference evidence="2" key="1">
    <citation type="submission" date="2025-08" db="UniProtKB">
        <authorList>
            <consortium name="Ensembl"/>
        </authorList>
    </citation>
    <scope>IDENTIFICATION</scope>
</reference>
<dbReference type="InterPro" id="IPR026907">
    <property type="entry name" value="GCIP-like"/>
</dbReference>
<name>A0A8C6TAL6_9GOBI</name>
<dbReference type="GO" id="GO:0005634">
    <property type="term" value="C:nucleus"/>
    <property type="evidence" value="ECO:0007669"/>
    <property type="project" value="TreeGrafter"/>
</dbReference>
<dbReference type="PANTHER" id="PTHR15492:SF1">
    <property type="entry name" value="CYCLIN-D1-BINDING PROTEIN 1"/>
    <property type="match status" value="1"/>
</dbReference>